<evidence type="ECO:0000313" key="3">
    <source>
        <dbReference type="EMBL" id="NYG97997.1"/>
    </source>
</evidence>
<evidence type="ECO:0000259" key="2">
    <source>
        <dbReference type="PROSITE" id="PS50943"/>
    </source>
</evidence>
<dbReference type="GO" id="GO:0003677">
    <property type="term" value="F:DNA binding"/>
    <property type="evidence" value="ECO:0007669"/>
    <property type="project" value="InterPro"/>
</dbReference>
<comment type="similarity">
    <text evidence="1">Belongs to the short-chain fatty acyl-CoA assimilation regulator (ScfR) family.</text>
</comment>
<dbReference type="RefSeq" id="WP_179565084.1">
    <property type="nucleotide sequence ID" value="NZ_JACBZY010000001.1"/>
</dbReference>
<dbReference type="InterPro" id="IPR001387">
    <property type="entry name" value="Cro/C1-type_HTH"/>
</dbReference>
<dbReference type="CDD" id="cd00093">
    <property type="entry name" value="HTH_XRE"/>
    <property type="match status" value="1"/>
</dbReference>
<sequence>MTDLKPRGSVLETLRLSRGLTQVELAQATQISQATLSKVESGAAPIDDERWQVLADVLQVPVSAFMSAAEEFGSVRVFHRKQKSTPKGAIKRIGADVALTQRRVGSILDTTRTTLTHHDLDGGFVTPQEVALELRVELGLGMAPIADLIDVVERTGATVVRWPLDSIQVDAIAAWPENAAPVILVGEHVGAERLRFTIAHELGHAVMHRVEADDAQEKEADAFAGEFLLPGAELRKEWPADPTVESLTPIKRKWGISLSALIRRAFDISILTERDYRQWNIRLASSGMHRNEPHPLPAERPQALSNVIKQRLEEGATVEELADRAHMHASEFTATFLE</sequence>
<comment type="caution">
    <text evidence="3">The sequence shown here is derived from an EMBL/GenBank/DDBJ whole genome shotgun (WGS) entry which is preliminary data.</text>
</comment>
<dbReference type="Gene3D" id="1.10.10.2910">
    <property type="match status" value="1"/>
</dbReference>
<name>A0A852YE82_9MICO</name>
<dbReference type="PANTHER" id="PTHR43236:SF1">
    <property type="entry name" value="BLL7220 PROTEIN"/>
    <property type="match status" value="1"/>
</dbReference>
<dbReference type="InterPro" id="IPR052345">
    <property type="entry name" value="Rad_response_metalloprotease"/>
</dbReference>
<evidence type="ECO:0000256" key="1">
    <source>
        <dbReference type="ARBA" id="ARBA00007227"/>
    </source>
</evidence>
<dbReference type="InterPro" id="IPR010982">
    <property type="entry name" value="Lambda_DNA-bd_dom_sf"/>
</dbReference>
<evidence type="ECO:0000313" key="4">
    <source>
        <dbReference type="Proteomes" id="UP000553888"/>
    </source>
</evidence>
<dbReference type="Pfam" id="PF06114">
    <property type="entry name" value="Peptidase_M78"/>
    <property type="match status" value="1"/>
</dbReference>
<keyword evidence="4" id="KW-1185">Reference proteome</keyword>
<dbReference type="PROSITE" id="PS50943">
    <property type="entry name" value="HTH_CROC1"/>
    <property type="match status" value="1"/>
</dbReference>
<proteinExistence type="inferred from homology"/>
<dbReference type="SMART" id="SM00530">
    <property type="entry name" value="HTH_XRE"/>
    <property type="match status" value="1"/>
</dbReference>
<reference evidence="3 4" key="1">
    <citation type="submission" date="2020-07" db="EMBL/GenBank/DDBJ databases">
        <title>Sequencing the genomes of 1000 actinobacteria strains.</title>
        <authorList>
            <person name="Klenk H.-P."/>
        </authorList>
    </citation>
    <scope>NUCLEOTIDE SEQUENCE [LARGE SCALE GENOMIC DNA]</scope>
    <source>
        <strain evidence="3 4">DSM 23141</strain>
    </source>
</reference>
<organism evidence="3 4">
    <name type="scientific">Schumannella luteola</name>
    <dbReference type="NCBI Taxonomy" id="472059"/>
    <lineage>
        <taxon>Bacteria</taxon>
        <taxon>Bacillati</taxon>
        <taxon>Actinomycetota</taxon>
        <taxon>Actinomycetes</taxon>
        <taxon>Micrococcales</taxon>
        <taxon>Microbacteriaceae</taxon>
        <taxon>Schumannella</taxon>
    </lineage>
</organism>
<gene>
    <name evidence="3" type="ORF">BJ979_000623</name>
</gene>
<dbReference type="PANTHER" id="PTHR43236">
    <property type="entry name" value="ANTITOXIN HIGA1"/>
    <property type="match status" value="1"/>
</dbReference>
<accession>A0A852YE82</accession>
<dbReference type="SUPFAM" id="SSF47413">
    <property type="entry name" value="lambda repressor-like DNA-binding domains"/>
    <property type="match status" value="1"/>
</dbReference>
<protein>
    <submittedName>
        <fullName evidence="3">Zn-dependent peptidase ImmA (M78 family)/transcriptional regulator with XRE-family HTH domain</fullName>
    </submittedName>
</protein>
<dbReference type="Pfam" id="PF01381">
    <property type="entry name" value="HTH_3"/>
    <property type="match status" value="1"/>
</dbReference>
<dbReference type="InterPro" id="IPR010359">
    <property type="entry name" value="IrrE_HExxH"/>
</dbReference>
<dbReference type="Proteomes" id="UP000553888">
    <property type="component" value="Unassembled WGS sequence"/>
</dbReference>
<dbReference type="Gene3D" id="1.10.260.40">
    <property type="entry name" value="lambda repressor-like DNA-binding domains"/>
    <property type="match status" value="1"/>
</dbReference>
<dbReference type="AlphaFoldDB" id="A0A852YE82"/>
<dbReference type="EMBL" id="JACBZY010000001">
    <property type="protein sequence ID" value="NYG97997.1"/>
    <property type="molecule type" value="Genomic_DNA"/>
</dbReference>
<feature type="domain" description="HTH cro/C1-type" evidence="2">
    <location>
        <begin position="11"/>
        <end position="65"/>
    </location>
</feature>